<keyword evidence="2" id="KW-1185">Reference proteome</keyword>
<protein>
    <submittedName>
        <fullName evidence="1">Uncharacterized protein</fullName>
    </submittedName>
</protein>
<comment type="caution">
    <text evidence="1">The sequence shown here is derived from an EMBL/GenBank/DDBJ whole genome shotgun (WGS) entry which is preliminary data.</text>
</comment>
<name>A0A9P1IVU2_9PELO</name>
<accession>A0A9P1IVU2</accession>
<organism evidence="1 2">
    <name type="scientific">Caenorhabditis angaria</name>
    <dbReference type="NCBI Taxonomy" id="860376"/>
    <lineage>
        <taxon>Eukaryota</taxon>
        <taxon>Metazoa</taxon>
        <taxon>Ecdysozoa</taxon>
        <taxon>Nematoda</taxon>
        <taxon>Chromadorea</taxon>
        <taxon>Rhabditida</taxon>
        <taxon>Rhabditina</taxon>
        <taxon>Rhabditomorpha</taxon>
        <taxon>Rhabditoidea</taxon>
        <taxon>Rhabditidae</taxon>
        <taxon>Peloderinae</taxon>
        <taxon>Caenorhabditis</taxon>
    </lineage>
</organism>
<evidence type="ECO:0000313" key="1">
    <source>
        <dbReference type="EMBL" id="CAI5451651.1"/>
    </source>
</evidence>
<dbReference type="EMBL" id="CANHGI010000005">
    <property type="protein sequence ID" value="CAI5451651.1"/>
    <property type="molecule type" value="Genomic_DNA"/>
</dbReference>
<dbReference type="Proteomes" id="UP001152747">
    <property type="component" value="Unassembled WGS sequence"/>
</dbReference>
<reference evidence="1" key="1">
    <citation type="submission" date="2022-11" db="EMBL/GenBank/DDBJ databases">
        <authorList>
            <person name="Kikuchi T."/>
        </authorList>
    </citation>
    <scope>NUCLEOTIDE SEQUENCE</scope>
    <source>
        <strain evidence="1">PS1010</strain>
    </source>
</reference>
<evidence type="ECO:0000313" key="2">
    <source>
        <dbReference type="Proteomes" id="UP001152747"/>
    </source>
</evidence>
<dbReference type="AlphaFoldDB" id="A0A9P1IVU2"/>
<proteinExistence type="predicted"/>
<gene>
    <name evidence="1" type="ORF">CAMP_LOCUS14288</name>
</gene>
<sequence length="99" mass="11501">MSFDDTQSTRPTFGFQPSIFSGELERSLIEEQFSGKSIDESPDSQFPIKFLRTRQSSKPCPIFPFRPNRWLKSNCHCANLIHQTIDALQTISRGWKYSR</sequence>